<dbReference type="Pfam" id="PF00191">
    <property type="entry name" value="Annexin"/>
    <property type="match status" value="3"/>
</dbReference>
<protein>
    <recommendedName>
        <fullName evidence="8">Annexin</fullName>
    </recommendedName>
</protein>
<dbReference type="SMART" id="SM00335">
    <property type="entry name" value="ANX"/>
    <property type="match status" value="3"/>
</dbReference>
<dbReference type="InterPro" id="IPR018252">
    <property type="entry name" value="Annexin_repeat_CS"/>
</dbReference>
<evidence type="ECO:0000256" key="1">
    <source>
        <dbReference type="ARBA" id="ARBA00007831"/>
    </source>
</evidence>
<keyword evidence="4" id="KW-0041">Annexin</keyword>
<dbReference type="InterPro" id="IPR037104">
    <property type="entry name" value="Annexin_sf"/>
</dbReference>
<keyword evidence="5" id="KW-0111">Calcium/phospholipid-binding</keyword>
<feature type="chain" id="PRO_5013027982" description="Annexin" evidence="6">
    <location>
        <begin position="23"/>
        <end position="332"/>
    </location>
</feature>
<evidence type="ECO:0000256" key="3">
    <source>
        <dbReference type="ARBA" id="ARBA00022837"/>
    </source>
</evidence>
<proteinExistence type="inferred from homology"/>
<dbReference type="PANTHER" id="PTHR10502">
    <property type="entry name" value="ANNEXIN"/>
    <property type="match status" value="1"/>
</dbReference>
<dbReference type="InterPro" id="IPR018502">
    <property type="entry name" value="Annexin_repeat"/>
</dbReference>
<dbReference type="GO" id="GO:0001786">
    <property type="term" value="F:phosphatidylserine binding"/>
    <property type="evidence" value="ECO:0007669"/>
    <property type="project" value="TreeGrafter"/>
</dbReference>
<dbReference type="PROSITE" id="PS00223">
    <property type="entry name" value="ANNEXIN_1"/>
    <property type="match status" value="1"/>
</dbReference>
<dbReference type="Gene3D" id="1.10.220.10">
    <property type="entry name" value="Annexin"/>
    <property type="match status" value="4"/>
</dbReference>
<keyword evidence="6" id="KW-0732">Signal</keyword>
<evidence type="ECO:0000256" key="5">
    <source>
        <dbReference type="ARBA" id="ARBA00023302"/>
    </source>
</evidence>
<accession>A0A1Y1K657</accession>
<comment type="similarity">
    <text evidence="1">Belongs to the annexin family.</text>
</comment>
<dbReference type="GO" id="GO:0005544">
    <property type="term" value="F:calcium-dependent phospholipid binding"/>
    <property type="evidence" value="ECO:0007669"/>
    <property type="project" value="UniProtKB-KW"/>
</dbReference>
<reference evidence="7" key="1">
    <citation type="journal article" date="2016" name="Sci. Rep.">
        <title>Molecular characterization of firefly nuptial gifts: a multi-omics approach sheds light on postcopulatory sexual selection.</title>
        <authorList>
            <person name="Al-Wathiqui N."/>
            <person name="Fallon T.R."/>
            <person name="South A."/>
            <person name="Weng J.K."/>
            <person name="Lewis S.M."/>
        </authorList>
    </citation>
    <scope>NUCLEOTIDE SEQUENCE</scope>
</reference>
<sequence>MEILCRTLLLVFLLHFNPDGSFYYVDGSKVEQFNASSLIRALYNNDIASLVEILTKTKYNLRSEIVAQFKDKVGKRLKDELERRLPDDALRDLLVGLALPSHVFYANELYKAIDGLGTDESVLIQILCTLTYQEMLFVMAAYESEFDRTLVDDVKDDTSGDLKMFFVSLLDSRRDDGGTVHKERAAVDARRLLKAGIEKVGTDESVFYEVLSTRNVNQLRLIFDNYKELSGHDIEKAIEMEFSWYIKEALLTFVAATRSLPVYFATRLDACMYGKVKDHRQLVRIIVRRFELDMSEIKKEYVSIFHVHLKADIYAHTEGLFQAALLNLIGLE</sequence>
<dbReference type="FunFam" id="1.10.220.10:FF:000002">
    <property type="entry name" value="Annexin"/>
    <property type="match status" value="1"/>
</dbReference>
<keyword evidence="3" id="KW-0106">Calcium</keyword>
<dbReference type="SUPFAM" id="SSF47874">
    <property type="entry name" value="Annexin"/>
    <property type="match status" value="1"/>
</dbReference>
<name>A0A1Y1K657_PHOPY</name>
<evidence type="ECO:0008006" key="8">
    <source>
        <dbReference type="Google" id="ProtNLM"/>
    </source>
</evidence>
<dbReference type="AlphaFoldDB" id="A0A1Y1K657"/>
<evidence type="ECO:0000256" key="2">
    <source>
        <dbReference type="ARBA" id="ARBA00022737"/>
    </source>
</evidence>
<evidence type="ECO:0000256" key="4">
    <source>
        <dbReference type="ARBA" id="ARBA00023216"/>
    </source>
</evidence>
<dbReference type="GO" id="GO:0012506">
    <property type="term" value="C:vesicle membrane"/>
    <property type="evidence" value="ECO:0007669"/>
    <property type="project" value="TreeGrafter"/>
</dbReference>
<dbReference type="EMBL" id="GEZM01091377">
    <property type="protein sequence ID" value="JAV56873.1"/>
    <property type="molecule type" value="Transcribed_RNA"/>
</dbReference>
<dbReference type="FunFam" id="1.10.220.10:FF:000005">
    <property type="entry name" value="Annexin"/>
    <property type="match status" value="1"/>
</dbReference>
<dbReference type="GO" id="GO:0005634">
    <property type="term" value="C:nucleus"/>
    <property type="evidence" value="ECO:0007669"/>
    <property type="project" value="TreeGrafter"/>
</dbReference>
<organism evidence="7">
    <name type="scientific">Photinus pyralis</name>
    <name type="common">Common eastern firefly</name>
    <name type="synonym">Lampyris pyralis</name>
    <dbReference type="NCBI Taxonomy" id="7054"/>
    <lineage>
        <taxon>Eukaryota</taxon>
        <taxon>Metazoa</taxon>
        <taxon>Ecdysozoa</taxon>
        <taxon>Arthropoda</taxon>
        <taxon>Hexapoda</taxon>
        <taxon>Insecta</taxon>
        <taxon>Pterygota</taxon>
        <taxon>Neoptera</taxon>
        <taxon>Endopterygota</taxon>
        <taxon>Coleoptera</taxon>
        <taxon>Polyphaga</taxon>
        <taxon>Elateriformia</taxon>
        <taxon>Elateroidea</taxon>
        <taxon>Lampyridae</taxon>
        <taxon>Lampyrinae</taxon>
        <taxon>Photinus</taxon>
    </lineage>
</organism>
<evidence type="ECO:0000313" key="7">
    <source>
        <dbReference type="EMBL" id="JAV56873.1"/>
    </source>
</evidence>
<dbReference type="PROSITE" id="PS51897">
    <property type="entry name" value="ANNEXIN_2"/>
    <property type="match status" value="3"/>
</dbReference>
<dbReference type="GO" id="GO:0005886">
    <property type="term" value="C:plasma membrane"/>
    <property type="evidence" value="ECO:0007669"/>
    <property type="project" value="TreeGrafter"/>
</dbReference>
<dbReference type="PANTHER" id="PTHR10502:SF102">
    <property type="entry name" value="ANNEXIN B11"/>
    <property type="match status" value="1"/>
</dbReference>
<evidence type="ECO:0000256" key="6">
    <source>
        <dbReference type="SAM" id="SignalP"/>
    </source>
</evidence>
<feature type="signal peptide" evidence="6">
    <location>
        <begin position="1"/>
        <end position="22"/>
    </location>
</feature>
<dbReference type="GO" id="GO:0005737">
    <property type="term" value="C:cytoplasm"/>
    <property type="evidence" value="ECO:0007669"/>
    <property type="project" value="TreeGrafter"/>
</dbReference>
<keyword evidence="2" id="KW-0677">Repeat</keyword>
<dbReference type="GO" id="GO:0005509">
    <property type="term" value="F:calcium ion binding"/>
    <property type="evidence" value="ECO:0007669"/>
    <property type="project" value="InterPro"/>
</dbReference>